<evidence type="ECO:0000313" key="2">
    <source>
        <dbReference type="EMBL" id="RVU43401.1"/>
    </source>
</evidence>
<dbReference type="PROSITE" id="PS51257">
    <property type="entry name" value="PROKAR_LIPOPROTEIN"/>
    <property type="match status" value="1"/>
</dbReference>
<dbReference type="GO" id="GO:0016788">
    <property type="term" value="F:hydrolase activity, acting on ester bonds"/>
    <property type="evidence" value="ECO:0007669"/>
    <property type="project" value="InterPro"/>
</dbReference>
<sequence length="321" mass="33974">MIFSSKALARWRPSAGRWAAMAAALSLGLLAACGGGTSQYDPFVPKRLLVFGDENSYLDPNGRSYSVNALGENGTANCNGNPIWVQQLASVYGFVFAECNPTFEPDTRARMLAVPGSKVADVVAQVEAQVAAGGFRDKDLATVLAGRNDILELYARFPALAEDSLVAEARARGQRLAQVVNRLVDLGAKVIVSDVPDLGVTPFARAQSALAGNSGRAALLSRLTTAFNEQLGTNVLLDGRFVGLMQSQLRFQSIDRFPPAFNLSNVTDAVCSAPPPTCTTATLVTDGVPGAYLWSDDLNLAPGGHSQLASLAVDRAQRNPF</sequence>
<keyword evidence="3" id="KW-1185">Reference proteome</keyword>
<dbReference type="InterPro" id="IPR001087">
    <property type="entry name" value="GDSL"/>
</dbReference>
<dbReference type="OrthoDB" id="9148933at2"/>
<dbReference type="SUPFAM" id="SSF52266">
    <property type="entry name" value="SGNH hydrolase"/>
    <property type="match status" value="1"/>
</dbReference>
<accession>A0A437R9D9</accession>
<name>A0A437R9D9_9BURK</name>
<keyword evidence="1" id="KW-0732">Signal</keyword>
<evidence type="ECO:0000313" key="3">
    <source>
        <dbReference type="Proteomes" id="UP000285575"/>
    </source>
</evidence>
<reference evidence="2 3" key="1">
    <citation type="submission" date="2019-01" db="EMBL/GenBank/DDBJ databases">
        <authorList>
            <person name="Chen W.-M."/>
        </authorList>
    </citation>
    <scope>NUCLEOTIDE SEQUENCE [LARGE SCALE GENOMIC DNA]</scope>
    <source>
        <strain evidence="2 3">KYPY4</strain>
    </source>
</reference>
<dbReference type="AlphaFoldDB" id="A0A437R9D9"/>
<dbReference type="InterPro" id="IPR036514">
    <property type="entry name" value="SGNH_hydro_sf"/>
</dbReference>
<comment type="caution">
    <text evidence="2">The sequence shown here is derived from an EMBL/GenBank/DDBJ whole genome shotgun (WGS) entry which is preliminary data.</text>
</comment>
<dbReference type="Pfam" id="PF00657">
    <property type="entry name" value="Lipase_GDSL"/>
    <property type="match status" value="1"/>
</dbReference>
<dbReference type="Proteomes" id="UP000285575">
    <property type="component" value="Unassembled WGS sequence"/>
</dbReference>
<dbReference type="EMBL" id="SACR01000007">
    <property type="protein sequence ID" value="RVU43401.1"/>
    <property type="molecule type" value="Genomic_DNA"/>
</dbReference>
<dbReference type="Gene3D" id="3.40.50.1110">
    <property type="entry name" value="SGNH hydrolase"/>
    <property type="match status" value="1"/>
</dbReference>
<gene>
    <name evidence="2" type="ORF">EOE66_20915</name>
</gene>
<dbReference type="RefSeq" id="WP_128230685.1">
    <property type="nucleotide sequence ID" value="NZ_SACR01000007.1"/>
</dbReference>
<feature type="signal peptide" evidence="1">
    <location>
        <begin position="1"/>
        <end position="31"/>
    </location>
</feature>
<proteinExistence type="predicted"/>
<feature type="chain" id="PRO_5019260518" evidence="1">
    <location>
        <begin position="32"/>
        <end position="321"/>
    </location>
</feature>
<protein>
    <submittedName>
        <fullName evidence="2">Esterase</fullName>
    </submittedName>
</protein>
<evidence type="ECO:0000256" key="1">
    <source>
        <dbReference type="SAM" id="SignalP"/>
    </source>
</evidence>
<organism evidence="2 3">
    <name type="scientific">Rubrivivax rivuli</name>
    <dbReference type="NCBI Taxonomy" id="1862385"/>
    <lineage>
        <taxon>Bacteria</taxon>
        <taxon>Pseudomonadati</taxon>
        <taxon>Pseudomonadota</taxon>
        <taxon>Betaproteobacteria</taxon>
        <taxon>Burkholderiales</taxon>
        <taxon>Sphaerotilaceae</taxon>
        <taxon>Rubrivivax</taxon>
    </lineage>
</organism>